<gene>
    <name evidence="2" type="ORF">GH811_08785</name>
</gene>
<evidence type="ECO:0000313" key="3">
    <source>
        <dbReference type="Proteomes" id="UP000622405"/>
    </source>
</evidence>
<sequence length="337" mass="39217">MRKRINKSWVNPSSGSFDTDNANAEDSMNYFTMYDADQFAFIRVPKELMTNPEYKTLSAESKLLYGVLLDRVSLSRKNNWVDELGRVFIIYTRKEIMEIMGAADKKITRLFNELKEKSLVEEKRQGLQKPNLIYVGKFLENMMVNNRAPTELDVMHYKCDLLQNRQNNDSGHVKTTIPEPSKQRLNNTNINNTDISNTEILFSQSNYVSVEKELSMKDGLTEFEKIDFYFETKVFSENRESQVNDQIIDDIKMNLLDMYFAPATVVNGDSKCQELVRAALMRLEPTHIDNIIHKFKNITDRIVNSKAYIQTMLYNESLETNLFMVNQVAIDIADWKD</sequence>
<comment type="caution">
    <text evidence="2">The sequence shown here is derived from an EMBL/GenBank/DDBJ whole genome shotgun (WGS) entry which is preliminary data.</text>
</comment>
<protein>
    <recommendedName>
        <fullName evidence="1">Replication initiator A N-terminal domain-containing protein</fullName>
    </recommendedName>
</protein>
<dbReference type="Proteomes" id="UP000622405">
    <property type="component" value="Unassembled WGS sequence"/>
</dbReference>
<feature type="domain" description="Replication initiator A N-terminal" evidence="1">
    <location>
        <begin position="40"/>
        <end position="114"/>
    </location>
</feature>
<organism evidence="2 3">
    <name type="scientific">Acetobacterium malicum</name>
    <dbReference type="NCBI Taxonomy" id="52692"/>
    <lineage>
        <taxon>Bacteria</taxon>
        <taxon>Bacillati</taxon>
        <taxon>Bacillota</taxon>
        <taxon>Clostridia</taxon>
        <taxon>Eubacteriales</taxon>
        <taxon>Eubacteriaceae</taxon>
        <taxon>Acetobacterium</taxon>
    </lineage>
</organism>
<dbReference type="EMBL" id="WJBE01000006">
    <property type="protein sequence ID" value="MBC3899710.1"/>
    <property type="molecule type" value="Genomic_DNA"/>
</dbReference>
<dbReference type="InterPro" id="IPR010724">
    <property type="entry name" value="RepA_N"/>
</dbReference>
<evidence type="ECO:0000259" key="1">
    <source>
        <dbReference type="Pfam" id="PF06970"/>
    </source>
</evidence>
<proteinExistence type="predicted"/>
<keyword evidence="3" id="KW-1185">Reference proteome</keyword>
<name>A0ABR6YX57_9FIRM</name>
<evidence type="ECO:0000313" key="2">
    <source>
        <dbReference type="EMBL" id="MBC3899710.1"/>
    </source>
</evidence>
<reference evidence="2 3" key="1">
    <citation type="journal article" date="2020" name="mSystems">
        <title>Defining Genomic and Predicted Metabolic Features of the Acetobacterium Genus.</title>
        <authorList>
            <person name="Ross D.E."/>
            <person name="Marshall C.W."/>
            <person name="Gulliver D."/>
            <person name="May H.D."/>
            <person name="Norman R.S."/>
        </authorList>
    </citation>
    <scope>NUCLEOTIDE SEQUENCE [LARGE SCALE GENOMIC DNA]</scope>
    <source>
        <strain evidence="2 3">DSM 4132</strain>
    </source>
</reference>
<dbReference type="Pfam" id="PF06970">
    <property type="entry name" value="RepA_N"/>
    <property type="match status" value="1"/>
</dbReference>
<accession>A0ABR6YX57</accession>